<feature type="active site" description="Nucleophile" evidence="3">
    <location>
        <position position="154"/>
    </location>
</feature>
<dbReference type="SUPFAM" id="SSF51735">
    <property type="entry name" value="NAD(P)-binding Rossmann-fold domains"/>
    <property type="match status" value="1"/>
</dbReference>
<dbReference type="GO" id="GO:0050661">
    <property type="term" value="F:NADP binding"/>
    <property type="evidence" value="ECO:0007669"/>
    <property type="project" value="InterPro"/>
</dbReference>
<dbReference type="SMART" id="SM00846">
    <property type="entry name" value="Gp_dh_N"/>
    <property type="match status" value="1"/>
</dbReference>
<dbReference type="InterPro" id="IPR020831">
    <property type="entry name" value="GlycerAld/Erythrose_P_DH"/>
</dbReference>
<dbReference type="InterPro" id="IPR020828">
    <property type="entry name" value="GlycerAld_3-P_DH_NAD(P)-bd"/>
</dbReference>
<dbReference type="InterPro" id="IPR020830">
    <property type="entry name" value="GlycerAld_3-P_DH_AS"/>
</dbReference>
<dbReference type="CDD" id="cd05214">
    <property type="entry name" value="GAPDH_I_N"/>
    <property type="match status" value="1"/>
</dbReference>
<feature type="site" description="Activates thiol group during catalysis" evidence="6">
    <location>
        <position position="181"/>
    </location>
</feature>
<keyword evidence="5" id="KW-0520">NAD</keyword>
<evidence type="ECO:0000256" key="4">
    <source>
        <dbReference type="PIRSR" id="PIRSR000149-2"/>
    </source>
</evidence>
<dbReference type="PANTHER" id="PTHR43148">
    <property type="entry name" value="GLYCERALDEHYDE-3-PHOSPHATE DEHYDROGENASE 2"/>
    <property type="match status" value="1"/>
</dbReference>
<dbReference type="GO" id="GO:0006006">
    <property type="term" value="P:glucose metabolic process"/>
    <property type="evidence" value="ECO:0007669"/>
    <property type="project" value="InterPro"/>
</dbReference>
<dbReference type="PRINTS" id="PR00078">
    <property type="entry name" value="G3PDHDRGNASE"/>
</dbReference>
<feature type="binding site" evidence="5">
    <location>
        <position position="37"/>
    </location>
    <ligand>
        <name>NAD(+)</name>
        <dbReference type="ChEBI" id="CHEBI:57540"/>
    </ligand>
</feature>
<dbReference type="Pfam" id="PF00044">
    <property type="entry name" value="Gp_dh_N"/>
    <property type="match status" value="1"/>
</dbReference>
<dbReference type="EMBL" id="PCWQ01000023">
    <property type="protein sequence ID" value="PIR06065.1"/>
    <property type="molecule type" value="Genomic_DNA"/>
</dbReference>
<feature type="binding site" evidence="5">
    <location>
        <begin position="15"/>
        <end position="16"/>
    </location>
    <ligand>
        <name>NAD(+)</name>
        <dbReference type="ChEBI" id="CHEBI:57540"/>
    </ligand>
</feature>
<feature type="binding site" evidence="4">
    <location>
        <position position="235"/>
    </location>
    <ligand>
        <name>D-glyceraldehyde 3-phosphate</name>
        <dbReference type="ChEBI" id="CHEBI:59776"/>
    </ligand>
</feature>
<feature type="binding site" evidence="4">
    <location>
        <position position="184"/>
    </location>
    <ligand>
        <name>D-glyceraldehyde 3-phosphate</name>
        <dbReference type="ChEBI" id="CHEBI:59776"/>
    </ligand>
</feature>
<dbReference type="Gene3D" id="3.30.360.10">
    <property type="entry name" value="Dihydrodipicolinate Reductase, domain 2"/>
    <property type="match status" value="1"/>
</dbReference>
<comment type="caution">
    <text evidence="10">The sequence shown here is derived from an EMBL/GenBank/DDBJ whole genome shotgun (WGS) entry which is preliminary data.</text>
</comment>
<protein>
    <recommendedName>
        <fullName evidence="8">Glyceraldehyde-3-phosphate dehydrogenase</fullName>
        <ecNumber evidence="8">1.2.1.-</ecNumber>
    </recommendedName>
</protein>
<evidence type="ECO:0000256" key="8">
    <source>
        <dbReference type="RuleBase" id="RU361160"/>
    </source>
</evidence>
<proteinExistence type="inferred from homology"/>
<dbReference type="PIRSF" id="PIRSF000149">
    <property type="entry name" value="GAP_DH"/>
    <property type="match status" value="1"/>
</dbReference>
<feature type="binding site" evidence="5">
    <location>
        <position position="123"/>
    </location>
    <ligand>
        <name>NAD(+)</name>
        <dbReference type="ChEBI" id="CHEBI:57540"/>
    </ligand>
</feature>
<accession>A0A2H0ND26</accession>
<dbReference type="GO" id="GO:0051287">
    <property type="term" value="F:NAD binding"/>
    <property type="evidence" value="ECO:0007669"/>
    <property type="project" value="InterPro"/>
</dbReference>
<dbReference type="Gene3D" id="3.40.50.720">
    <property type="entry name" value="NAD(P)-binding Rossmann-like Domain"/>
    <property type="match status" value="1"/>
</dbReference>
<dbReference type="InterPro" id="IPR020829">
    <property type="entry name" value="GlycerAld_3-P_DH_cat"/>
</dbReference>
<dbReference type="GO" id="GO:0016620">
    <property type="term" value="F:oxidoreductase activity, acting on the aldehyde or oxo group of donors, NAD or NADP as acceptor"/>
    <property type="evidence" value="ECO:0007669"/>
    <property type="project" value="InterPro"/>
</dbReference>
<evidence type="ECO:0000256" key="7">
    <source>
        <dbReference type="RuleBase" id="RU000397"/>
    </source>
</evidence>
<dbReference type="InterPro" id="IPR036291">
    <property type="entry name" value="NAD(P)-bd_dom_sf"/>
</dbReference>
<evidence type="ECO:0000256" key="6">
    <source>
        <dbReference type="PIRSR" id="PIRSR000149-4"/>
    </source>
</evidence>
<evidence type="ECO:0000256" key="5">
    <source>
        <dbReference type="PIRSR" id="PIRSR000149-3"/>
    </source>
</evidence>
<evidence type="ECO:0000313" key="11">
    <source>
        <dbReference type="Proteomes" id="UP000230564"/>
    </source>
</evidence>
<keyword evidence="5" id="KW-0547">Nucleotide-binding</keyword>
<comment type="similarity">
    <text evidence="1 7">Belongs to the glyceraldehyde-3-phosphate dehydrogenase family.</text>
</comment>
<name>A0A2H0ND26_9BACT</name>
<evidence type="ECO:0000256" key="2">
    <source>
        <dbReference type="ARBA" id="ARBA00023002"/>
    </source>
</evidence>
<dbReference type="CDD" id="cd18126">
    <property type="entry name" value="GAPDH_I_C"/>
    <property type="match status" value="1"/>
</dbReference>
<evidence type="ECO:0000313" key="10">
    <source>
        <dbReference type="EMBL" id="PIR06065.1"/>
    </source>
</evidence>
<dbReference type="SUPFAM" id="SSF55347">
    <property type="entry name" value="Glyceraldehyde-3-phosphate dehydrogenase-like, C-terminal domain"/>
    <property type="match status" value="1"/>
</dbReference>
<evidence type="ECO:0000259" key="9">
    <source>
        <dbReference type="SMART" id="SM00846"/>
    </source>
</evidence>
<dbReference type="NCBIfam" id="TIGR01534">
    <property type="entry name" value="GAPDH-I"/>
    <property type="match status" value="1"/>
</dbReference>
<keyword evidence="2 8" id="KW-0560">Oxidoreductase</keyword>
<dbReference type="InterPro" id="IPR006424">
    <property type="entry name" value="Glyceraldehyde-3-P_DH_1"/>
</dbReference>
<dbReference type="FunFam" id="3.40.50.720:FF:000001">
    <property type="entry name" value="Glyceraldehyde-3-phosphate dehydrogenase"/>
    <property type="match status" value="1"/>
</dbReference>
<reference evidence="10 11" key="1">
    <citation type="submission" date="2017-09" db="EMBL/GenBank/DDBJ databases">
        <title>Depth-based differentiation of microbial function through sediment-hosted aquifers and enrichment of novel symbionts in the deep terrestrial subsurface.</title>
        <authorList>
            <person name="Probst A.J."/>
            <person name="Ladd B."/>
            <person name="Jarett J.K."/>
            <person name="Geller-Mcgrath D.E."/>
            <person name="Sieber C.M."/>
            <person name="Emerson J.B."/>
            <person name="Anantharaman K."/>
            <person name="Thomas B.C."/>
            <person name="Malmstrom R."/>
            <person name="Stieglmeier M."/>
            <person name="Klingl A."/>
            <person name="Woyke T."/>
            <person name="Ryan C.M."/>
            <person name="Banfield J.F."/>
        </authorList>
    </citation>
    <scope>NUCLEOTIDE SEQUENCE [LARGE SCALE GENOMIC DNA]</scope>
    <source>
        <strain evidence="10">CG11_big_fil_rev_8_21_14_0_20_36_20</strain>
    </source>
</reference>
<dbReference type="Proteomes" id="UP000230564">
    <property type="component" value="Unassembled WGS sequence"/>
</dbReference>
<feature type="domain" description="Glyceraldehyde 3-phosphate dehydrogenase NAD(P) binding" evidence="9">
    <location>
        <begin position="6"/>
        <end position="154"/>
    </location>
</feature>
<evidence type="ECO:0000256" key="3">
    <source>
        <dbReference type="PIRSR" id="PIRSR000149-1"/>
    </source>
</evidence>
<feature type="binding site" evidence="4">
    <location>
        <begin position="153"/>
        <end position="155"/>
    </location>
    <ligand>
        <name>D-glyceraldehyde 3-phosphate</name>
        <dbReference type="ChEBI" id="CHEBI:59776"/>
    </ligand>
</feature>
<feature type="binding site" evidence="4">
    <location>
        <begin position="212"/>
        <end position="213"/>
    </location>
    <ligand>
        <name>D-glyceraldehyde 3-phosphate</name>
        <dbReference type="ChEBI" id="CHEBI:59776"/>
    </ligand>
</feature>
<dbReference type="PROSITE" id="PS00071">
    <property type="entry name" value="GAPDH"/>
    <property type="match status" value="1"/>
</dbReference>
<dbReference type="FunFam" id="3.30.360.10:FF:000002">
    <property type="entry name" value="Glyceraldehyde-3-phosphate dehydrogenase"/>
    <property type="match status" value="1"/>
</dbReference>
<dbReference type="Pfam" id="PF02800">
    <property type="entry name" value="Gp_dh_C"/>
    <property type="match status" value="1"/>
</dbReference>
<organism evidence="10 11">
    <name type="scientific">Candidatus Komeilibacteria bacterium CG11_big_fil_rev_8_21_14_0_20_36_20</name>
    <dbReference type="NCBI Taxonomy" id="1974477"/>
    <lineage>
        <taxon>Bacteria</taxon>
        <taxon>Candidatus Komeiliibacteriota</taxon>
    </lineage>
</organism>
<feature type="binding site" evidence="5">
    <location>
        <position position="318"/>
    </location>
    <ligand>
        <name>NAD(+)</name>
        <dbReference type="ChEBI" id="CHEBI:57540"/>
    </ligand>
</feature>
<evidence type="ECO:0000256" key="1">
    <source>
        <dbReference type="ARBA" id="ARBA00007406"/>
    </source>
</evidence>
<sequence length="334" mass="36334">MPANKPKIAINGFGRIGRAAFKIILDQKKYDLVAINDLASVDSLAYLLQYDTVYGIYDKKVSASGQNIVVNGKKYHIYSQPEPQKLPWKKLKVDVVLECTGRFVKNNAARVHLRAGAQKVIISAPAKGGNVNTFLLGVNEESYNKQKIVSNASCTTNCIAPVAQVMVKNFGVEKAMMTTIHSYTADQKLVDAPHKDPRRGRTAGQNIVPTTTGAAIATSQVIPELKGLFDGLSIRVPTPVVSLSDFTFVVKKNVTVDQVNQALIKASKSSRLRGVLGVTSEPVVSSDFIGDTRSSIVDLSLTKVVGNNLVKIIAWYDNEWGYANRLVDMIGQVV</sequence>
<dbReference type="EC" id="1.2.1.-" evidence="8"/>
<gene>
    <name evidence="10" type="primary">gap</name>
    <name evidence="10" type="ORF">COV55_05040</name>
</gene>
<dbReference type="AlphaFoldDB" id="A0A2H0ND26"/>